<evidence type="ECO:0008006" key="3">
    <source>
        <dbReference type="Google" id="ProtNLM"/>
    </source>
</evidence>
<evidence type="ECO:0000313" key="1">
    <source>
        <dbReference type="EMBL" id="UNP28856.1"/>
    </source>
</evidence>
<reference evidence="1 2" key="1">
    <citation type="submission" date="2022-03" db="EMBL/GenBank/DDBJ databases">
        <title>Complete genome sequence of Lysobacter capsici VKM B-2533 and Lysobacter gummosus 10.1.1, promising sources of lytic agents.</title>
        <authorList>
            <person name="Tarlachkov S.V."/>
            <person name="Kudryakova I.V."/>
            <person name="Afoshin A.S."/>
            <person name="Leontyevskaya E.A."/>
            <person name="Leontyevskaya N.V."/>
        </authorList>
    </citation>
    <scope>NUCLEOTIDE SEQUENCE [LARGE SCALE GENOMIC DNA]</scope>
    <source>
        <strain evidence="1 2">10.1.1</strain>
    </source>
</reference>
<name>A0ABY3XBP1_9GAMM</name>
<protein>
    <recommendedName>
        <fullName evidence="3">DUF4440 domain-containing protein</fullName>
    </recommendedName>
</protein>
<gene>
    <name evidence="1" type="ORF">MOV92_20650</name>
</gene>
<dbReference type="Proteomes" id="UP000829194">
    <property type="component" value="Chromosome"/>
</dbReference>
<dbReference type="EMBL" id="CP093547">
    <property type="protein sequence ID" value="UNP28856.1"/>
    <property type="molecule type" value="Genomic_DNA"/>
</dbReference>
<organism evidence="1 2">
    <name type="scientific">Lysobacter gummosus</name>
    <dbReference type="NCBI Taxonomy" id="262324"/>
    <lineage>
        <taxon>Bacteria</taxon>
        <taxon>Pseudomonadati</taxon>
        <taxon>Pseudomonadota</taxon>
        <taxon>Gammaproteobacteria</taxon>
        <taxon>Lysobacterales</taxon>
        <taxon>Lysobacteraceae</taxon>
        <taxon>Lysobacter</taxon>
    </lineage>
</organism>
<dbReference type="RefSeq" id="WP_148649039.1">
    <property type="nucleotide sequence ID" value="NZ_CP011131.1"/>
</dbReference>
<accession>A0ABY3XBP1</accession>
<evidence type="ECO:0000313" key="2">
    <source>
        <dbReference type="Proteomes" id="UP000829194"/>
    </source>
</evidence>
<keyword evidence="2" id="KW-1185">Reference proteome</keyword>
<sequence>MSWFTGRFRRDRFCRRRAAERTGNTRSAPIASVSLPESAQMNRTQAHRAAAQVTRRTVGIAPKMHYPTEGCIVDPGLQGPAYRAVGRRSASGFGHGGIEFEPVDPAGLKLMEMPMDTDLSTAQKALHALQSAYRAHDMDLAATYRDFGLEAQLVLQHLDKRPGAVTAEAIAQLATTLEAKWRQAGPPDLAGVTTRVTATEHYADCFYVVTEEVRTADGRVFSHRLFLSQSGGPWAVLCPYAAPRQEQKPWWVFWG</sequence>
<proteinExistence type="predicted"/>